<evidence type="ECO:0000259" key="1">
    <source>
        <dbReference type="Pfam" id="PF18029"/>
    </source>
</evidence>
<dbReference type="Proteomes" id="UP000554054">
    <property type="component" value="Unassembled WGS sequence"/>
</dbReference>
<dbReference type="Gene3D" id="3.10.180.10">
    <property type="entry name" value="2,3-Dihydroxybiphenyl 1,2-Dioxygenase, domain 1"/>
    <property type="match status" value="1"/>
</dbReference>
<evidence type="ECO:0000313" key="3">
    <source>
        <dbReference type="Proteomes" id="UP000554054"/>
    </source>
</evidence>
<gene>
    <name evidence="2" type="ORF">BJY20_001159</name>
</gene>
<sequence>MALRWYQISVDSRDAAMLARWWADVLDWELGFEDEYEVNVVPPGTSEDPVDTVETWRAMPPTFVFAPVPEGKSVKNRLHIDLAPHIDQDRDELIEELLTKGASRVDVGQDPDVTWTVLADPEGNEFCVLSSRDR</sequence>
<organism evidence="2 3">
    <name type="scientific">Janibacter cremeus</name>
    <dbReference type="NCBI Taxonomy" id="1285192"/>
    <lineage>
        <taxon>Bacteria</taxon>
        <taxon>Bacillati</taxon>
        <taxon>Actinomycetota</taxon>
        <taxon>Actinomycetes</taxon>
        <taxon>Micrococcales</taxon>
        <taxon>Intrasporangiaceae</taxon>
        <taxon>Janibacter</taxon>
    </lineage>
</organism>
<dbReference type="Pfam" id="PF18029">
    <property type="entry name" value="Glyoxalase_6"/>
    <property type="match status" value="1"/>
</dbReference>
<dbReference type="EMBL" id="JACCAE010000001">
    <property type="protein sequence ID" value="NYF97767.1"/>
    <property type="molecule type" value="Genomic_DNA"/>
</dbReference>
<comment type="caution">
    <text evidence="2">The sequence shown here is derived from an EMBL/GenBank/DDBJ whole genome shotgun (WGS) entry which is preliminary data.</text>
</comment>
<dbReference type="PANTHER" id="PTHR35908:SF1">
    <property type="entry name" value="CONSERVED PROTEIN"/>
    <property type="match status" value="1"/>
</dbReference>
<dbReference type="InterPro" id="IPR041581">
    <property type="entry name" value="Glyoxalase_6"/>
</dbReference>
<dbReference type="AlphaFoldDB" id="A0A852VL12"/>
<dbReference type="PANTHER" id="PTHR35908">
    <property type="entry name" value="HYPOTHETICAL FUSION PROTEIN"/>
    <property type="match status" value="1"/>
</dbReference>
<feature type="domain" description="Glyoxalase-like" evidence="1">
    <location>
        <begin position="7"/>
        <end position="129"/>
    </location>
</feature>
<accession>A0A852VL12</accession>
<dbReference type="SUPFAM" id="SSF54593">
    <property type="entry name" value="Glyoxalase/Bleomycin resistance protein/Dihydroxybiphenyl dioxygenase"/>
    <property type="match status" value="1"/>
</dbReference>
<name>A0A852VL12_9MICO</name>
<dbReference type="InterPro" id="IPR029068">
    <property type="entry name" value="Glyas_Bleomycin-R_OHBP_Dase"/>
</dbReference>
<proteinExistence type="predicted"/>
<dbReference type="RefSeq" id="WP_185990650.1">
    <property type="nucleotide sequence ID" value="NZ_JACCAE010000001.1"/>
</dbReference>
<reference evidence="2 3" key="1">
    <citation type="submission" date="2020-07" db="EMBL/GenBank/DDBJ databases">
        <title>Sequencing the genomes of 1000 actinobacteria strains.</title>
        <authorList>
            <person name="Klenk H.-P."/>
        </authorList>
    </citation>
    <scope>NUCLEOTIDE SEQUENCE [LARGE SCALE GENOMIC DNA]</scope>
    <source>
        <strain evidence="2 3">DSM 26154</strain>
    </source>
</reference>
<evidence type="ECO:0000313" key="2">
    <source>
        <dbReference type="EMBL" id="NYF97767.1"/>
    </source>
</evidence>
<keyword evidence="3" id="KW-1185">Reference proteome</keyword>
<protein>
    <recommendedName>
        <fullName evidence="1">Glyoxalase-like domain-containing protein</fullName>
    </recommendedName>
</protein>